<gene>
    <name evidence="2" type="ORF">DDU33_10695</name>
</gene>
<dbReference type="RefSeq" id="WP_005818161.1">
    <property type="nucleotide sequence ID" value="NZ_CP029206.1"/>
</dbReference>
<dbReference type="PROSITE" id="PS51257">
    <property type="entry name" value="PROKAR_LIPOPROTEIN"/>
    <property type="match status" value="1"/>
</dbReference>
<protein>
    <recommendedName>
        <fullName evidence="4">Domain amino terminal to FKBP-type peptidyl-prolyl isomerase</fullName>
    </recommendedName>
</protein>
<name>A0A2U8FLR4_9PAST</name>
<keyword evidence="1" id="KW-0732">Signal</keyword>
<dbReference type="Proteomes" id="UP000244920">
    <property type="component" value="Chromosome"/>
</dbReference>
<evidence type="ECO:0000313" key="2">
    <source>
        <dbReference type="EMBL" id="AWI51918.1"/>
    </source>
</evidence>
<organism evidence="2 3">
    <name type="scientific">Actinobacillus porcitonsillarum</name>
    <dbReference type="NCBI Taxonomy" id="189834"/>
    <lineage>
        <taxon>Bacteria</taxon>
        <taxon>Pseudomonadati</taxon>
        <taxon>Pseudomonadota</taxon>
        <taxon>Gammaproteobacteria</taxon>
        <taxon>Pasteurellales</taxon>
        <taxon>Pasteurellaceae</taxon>
        <taxon>Actinobacillus</taxon>
    </lineage>
</organism>
<proteinExistence type="predicted"/>
<sequence length="189" mass="21717">MKTLMKFLLICGVTILSACSSNKTPTRLSESELDHKSYAIAYSVTGQTYKDRVTPTYDINAFTQGVDDWYYNRISLPIEQIQAMTLNRLVDHKEYAYYSGVMFADAFKRNVDYLDKNCWGLLHKPSMVQAMDDAMHDLQKGKVRDDQYIREGADKIIQLCVKTIVYDEKTEVKTKKATKKSVKKAKNSK</sequence>
<accession>A0A2U8FLR4</accession>
<evidence type="ECO:0008006" key="4">
    <source>
        <dbReference type="Google" id="ProtNLM"/>
    </source>
</evidence>
<evidence type="ECO:0000256" key="1">
    <source>
        <dbReference type="SAM" id="SignalP"/>
    </source>
</evidence>
<reference evidence="3" key="1">
    <citation type="submission" date="2018-05" db="EMBL/GenBank/DDBJ databases">
        <title>Complete genome sequence of Actinobacillus porcitonsillarum reference strain 9953L55 (CCUG 46996).</title>
        <authorList>
            <person name="Dona V."/>
            <person name="Perreten V."/>
        </authorList>
    </citation>
    <scope>NUCLEOTIDE SEQUENCE [LARGE SCALE GENOMIC DNA]</scope>
    <source>
        <strain evidence="3">9953L55</strain>
    </source>
</reference>
<dbReference type="AlphaFoldDB" id="A0A2U8FLR4"/>
<feature type="signal peptide" evidence="1">
    <location>
        <begin position="1"/>
        <end position="18"/>
    </location>
</feature>
<evidence type="ECO:0000313" key="3">
    <source>
        <dbReference type="Proteomes" id="UP000244920"/>
    </source>
</evidence>
<dbReference type="EMBL" id="CP029206">
    <property type="protein sequence ID" value="AWI51918.1"/>
    <property type="molecule type" value="Genomic_DNA"/>
</dbReference>
<feature type="chain" id="PRO_5015976337" description="Domain amino terminal to FKBP-type peptidyl-prolyl isomerase" evidence="1">
    <location>
        <begin position="19"/>
        <end position="189"/>
    </location>
</feature>
<dbReference type="KEGG" id="apor:DDU33_10695"/>
<keyword evidence="3" id="KW-1185">Reference proteome</keyword>